<accession>A0A268ELC6</accession>
<dbReference type="Proteomes" id="UP000215596">
    <property type="component" value="Unassembled WGS sequence"/>
</dbReference>
<dbReference type="EMBL" id="NPBY01000061">
    <property type="protein sequence ID" value="PAD73914.1"/>
    <property type="molecule type" value="Genomic_DNA"/>
</dbReference>
<dbReference type="OrthoDB" id="2941457at2"/>
<evidence type="ECO:0000313" key="2">
    <source>
        <dbReference type="Proteomes" id="UP000215596"/>
    </source>
</evidence>
<name>A0A268ELC6_9BACL</name>
<evidence type="ECO:0000313" key="1">
    <source>
        <dbReference type="EMBL" id="PAD73914.1"/>
    </source>
</evidence>
<evidence type="ECO:0008006" key="3">
    <source>
        <dbReference type="Google" id="ProtNLM"/>
    </source>
</evidence>
<proteinExistence type="predicted"/>
<dbReference type="RefSeq" id="WP_095266838.1">
    <property type="nucleotide sequence ID" value="NZ_NPBY01000061.1"/>
</dbReference>
<sequence>MRTYRTIQGDTWDGIAFSLAASESFMVPLMEANADYAETVMFPAGVELVVPNILIPAASTLPPWRQEEEVE</sequence>
<organism evidence="1 2">
    <name type="scientific">Paenibacillus campinasensis</name>
    <dbReference type="NCBI Taxonomy" id="66347"/>
    <lineage>
        <taxon>Bacteria</taxon>
        <taxon>Bacillati</taxon>
        <taxon>Bacillota</taxon>
        <taxon>Bacilli</taxon>
        <taxon>Bacillales</taxon>
        <taxon>Paenibacillaceae</taxon>
        <taxon>Paenibacillus</taxon>
    </lineage>
</organism>
<dbReference type="InterPro" id="IPR008861">
    <property type="entry name" value="GpX-like"/>
</dbReference>
<dbReference type="Pfam" id="PF05489">
    <property type="entry name" value="Phage_tail_X"/>
    <property type="match status" value="1"/>
</dbReference>
<reference evidence="1 2" key="1">
    <citation type="submission" date="2017-07" db="EMBL/GenBank/DDBJ databases">
        <title>Isolation and whole genome analysis of endospore-forming bacteria from heroin.</title>
        <authorList>
            <person name="Kalinowski J."/>
            <person name="Ahrens B."/>
            <person name="Al-Dilaimi A."/>
            <person name="Winkler A."/>
            <person name="Wibberg D."/>
            <person name="Schleenbecker U."/>
            <person name="Ruckert C."/>
            <person name="Wolfel R."/>
            <person name="Grass G."/>
        </authorList>
    </citation>
    <scope>NUCLEOTIDE SEQUENCE [LARGE SCALE GENOMIC DNA]</scope>
    <source>
        <strain evidence="1 2">7537-G1</strain>
    </source>
</reference>
<dbReference type="AlphaFoldDB" id="A0A268ELC6"/>
<comment type="caution">
    <text evidence="1">The sequence shown here is derived from an EMBL/GenBank/DDBJ whole genome shotgun (WGS) entry which is preliminary data.</text>
</comment>
<gene>
    <name evidence="1" type="ORF">CHH67_18950</name>
</gene>
<protein>
    <recommendedName>
        <fullName evidence="3">Phage tail protein</fullName>
    </recommendedName>
</protein>